<dbReference type="InterPro" id="IPR045860">
    <property type="entry name" value="Snake_toxin-like_sf"/>
</dbReference>
<keyword evidence="1 3" id="KW-0732">Signal</keyword>
<evidence type="ECO:0000256" key="1">
    <source>
        <dbReference type="ARBA" id="ARBA00022729"/>
    </source>
</evidence>
<sequence>MMMTMRTYLLPAIALFWASFGSTGSLKCFTCSSDVKANCRDPFYNVSVDMPSCGYEISQGVCTKMITAEDVVIRGCGLKTSCPDTGDNGCEQTSGTTRCCCNEDGCNSATTRIVDYLVLTAAVTFAAVVVNVELL</sequence>
<dbReference type="OMA" id="RCCCNED"/>
<reference evidence="4" key="1">
    <citation type="submission" date="2022-11" db="UniProtKB">
        <authorList>
            <consortium name="EnsemblMetazoa"/>
        </authorList>
    </citation>
    <scope>IDENTIFICATION</scope>
</reference>
<evidence type="ECO:0000313" key="5">
    <source>
        <dbReference type="Proteomes" id="UP000887568"/>
    </source>
</evidence>
<dbReference type="GO" id="GO:0032222">
    <property type="term" value="P:regulation of synaptic transmission, cholinergic"/>
    <property type="evidence" value="ECO:0007669"/>
    <property type="project" value="InterPro"/>
</dbReference>
<evidence type="ECO:0000256" key="3">
    <source>
        <dbReference type="SAM" id="SignalP"/>
    </source>
</evidence>
<evidence type="ECO:0000313" key="4">
    <source>
        <dbReference type="EnsemblMetazoa" id="XP_038053037.1"/>
    </source>
</evidence>
<protein>
    <recommendedName>
        <fullName evidence="6">Protein quiver</fullName>
    </recommendedName>
</protein>
<dbReference type="PANTHER" id="PTHR33562:SF29">
    <property type="entry name" value="PROTEIN SLEEPLESS"/>
    <property type="match status" value="1"/>
</dbReference>
<dbReference type="OrthoDB" id="75169at2759"/>
<dbReference type="InterPro" id="IPR031424">
    <property type="entry name" value="QVR-like"/>
</dbReference>
<proteinExistence type="predicted"/>
<dbReference type="GeneID" id="119725630"/>
<keyword evidence="2" id="KW-0325">Glycoprotein</keyword>
<organism evidence="4 5">
    <name type="scientific">Patiria miniata</name>
    <name type="common">Bat star</name>
    <name type="synonym">Asterina miniata</name>
    <dbReference type="NCBI Taxonomy" id="46514"/>
    <lineage>
        <taxon>Eukaryota</taxon>
        <taxon>Metazoa</taxon>
        <taxon>Echinodermata</taxon>
        <taxon>Eleutherozoa</taxon>
        <taxon>Asterozoa</taxon>
        <taxon>Asteroidea</taxon>
        <taxon>Valvatacea</taxon>
        <taxon>Valvatida</taxon>
        <taxon>Asterinidae</taxon>
        <taxon>Patiria</taxon>
    </lineage>
</organism>
<dbReference type="GO" id="GO:0030431">
    <property type="term" value="P:sleep"/>
    <property type="evidence" value="ECO:0007669"/>
    <property type="project" value="InterPro"/>
</dbReference>
<dbReference type="RefSeq" id="XP_038053037.1">
    <property type="nucleotide sequence ID" value="XM_038197109.1"/>
</dbReference>
<dbReference type="InterPro" id="IPR050975">
    <property type="entry name" value="Sleep_regulator"/>
</dbReference>
<feature type="chain" id="PRO_5037608286" description="Protein quiver" evidence="3">
    <location>
        <begin position="26"/>
        <end position="135"/>
    </location>
</feature>
<dbReference type="AlphaFoldDB" id="A0A913ZMR6"/>
<keyword evidence="5" id="KW-1185">Reference proteome</keyword>
<dbReference type="EnsemblMetazoa" id="XM_038197109.1">
    <property type="protein sequence ID" value="XP_038053037.1"/>
    <property type="gene ID" value="LOC119725630"/>
</dbReference>
<dbReference type="Proteomes" id="UP000887568">
    <property type="component" value="Unplaced"/>
</dbReference>
<evidence type="ECO:0008006" key="6">
    <source>
        <dbReference type="Google" id="ProtNLM"/>
    </source>
</evidence>
<evidence type="ECO:0000256" key="2">
    <source>
        <dbReference type="ARBA" id="ARBA00023180"/>
    </source>
</evidence>
<feature type="signal peptide" evidence="3">
    <location>
        <begin position="1"/>
        <end position="25"/>
    </location>
</feature>
<accession>A0A913ZMR6</accession>
<dbReference type="Pfam" id="PF17064">
    <property type="entry name" value="QVR"/>
    <property type="match status" value="1"/>
</dbReference>
<name>A0A913ZMR6_PATMI</name>
<dbReference type="SUPFAM" id="SSF57302">
    <property type="entry name" value="Snake toxin-like"/>
    <property type="match status" value="1"/>
</dbReference>
<dbReference type="PANTHER" id="PTHR33562">
    <property type="entry name" value="ATILLA, ISOFORM B-RELATED-RELATED"/>
    <property type="match status" value="1"/>
</dbReference>